<dbReference type="Gene3D" id="3.30.450.40">
    <property type="match status" value="1"/>
</dbReference>
<evidence type="ECO:0000313" key="2">
    <source>
        <dbReference type="EMBL" id="RUM23955.1"/>
    </source>
</evidence>
<dbReference type="SUPFAM" id="SSF55781">
    <property type="entry name" value="GAF domain-like"/>
    <property type="match status" value="1"/>
</dbReference>
<evidence type="ECO:0000313" key="3">
    <source>
        <dbReference type="Proteomes" id="UP000278823"/>
    </source>
</evidence>
<accession>A0A3S0SPA8</accession>
<dbReference type="GO" id="GO:0003700">
    <property type="term" value="F:DNA-binding transcription factor activity"/>
    <property type="evidence" value="ECO:0007669"/>
    <property type="project" value="TreeGrafter"/>
</dbReference>
<dbReference type="PROSITE" id="PS51078">
    <property type="entry name" value="ICLR_ED"/>
    <property type="match status" value="1"/>
</dbReference>
<feature type="domain" description="IclR-ED" evidence="1">
    <location>
        <begin position="1"/>
        <end position="119"/>
    </location>
</feature>
<keyword evidence="3" id="KW-1185">Reference proteome</keyword>
<organism evidence="2 3">
    <name type="scientific">Rhizobium vallis</name>
    <dbReference type="NCBI Taxonomy" id="634290"/>
    <lineage>
        <taxon>Bacteria</taxon>
        <taxon>Pseudomonadati</taxon>
        <taxon>Pseudomonadota</taxon>
        <taxon>Alphaproteobacteria</taxon>
        <taxon>Hyphomicrobiales</taxon>
        <taxon>Rhizobiaceae</taxon>
        <taxon>Rhizobium/Agrobacterium group</taxon>
        <taxon>Rhizobium</taxon>
    </lineage>
</organism>
<comment type="caution">
    <text evidence="2">The sequence shown here is derived from an EMBL/GenBank/DDBJ whole genome shotgun (WGS) entry which is preliminary data.</text>
</comment>
<dbReference type="Proteomes" id="UP000278823">
    <property type="component" value="Unassembled WGS sequence"/>
</dbReference>
<protein>
    <recommendedName>
        <fullName evidence="1">IclR-ED domain-containing protein</fullName>
    </recommendedName>
</protein>
<evidence type="ECO:0000259" key="1">
    <source>
        <dbReference type="PROSITE" id="PS51078"/>
    </source>
</evidence>
<proteinExistence type="predicted"/>
<dbReference type="OrthoDB" id="9807558at2"/>
<dbReference type="GO" id="GO:0003677">
    <property type="term" value="F:DNA binding"/>
    <property type="evidence" value="ECO:0007669"/>
    <property type="project" value="TreeGrafter"/>
</dbReference>
<name>A0A3S0SPA8_9HYPH</name>
<dbReference type="AlphaFoldDB" id="A0A3S0SPA8"/>
<dbReference type="GO" id="GO:0045892">
    <property type="term" value="P:negative regulation of DNA-templated transcription"/>
    <property type="evidence" value="ECO:0007669"/>
    <property type="project" value="TreeGrafter"/>
</dbReference>
<reference evidence="3" key="1">
    <citation type="submission" date="2018-11" db="EMBL/GenBank/DDBJ databases">
        <title>Rhizobium chutanense sp. nov., isolated from root nodules of Phaseolus vulgaris in China.</title>
        <authorList>
            <person name="Huo Y."/>
        </authorList>
    </citation>
    <scope>NUCLEOTIDE SEQUENCE [LARGE SCALE GENOMIC DNA]</scope>
    <source>
        <strain evidence="3">CCBAU 65647</strain>
    </source>
</reference>
<gene>
    <name evidence="2" type="ORF">EFQ99_18480</name>
</gene>
<dbReference type="Pfam" id="PF01614">
    <property type="entry name" value="IclR_C"/>
    <property type="match status" value="1"/>
</dbReference>
<dbReference type="InterPro" id="IPR029016">
    <property type="entry name" value="GAF-like_dom_sf"/>
</dbReference>
<dbReference type="EMBL" id="RJTH01000006">
    <property type="protein sequence ID" value="RUM23955.1"/>
    <property type="molecule type" value="Genomic_DNA"/>
</dbReference>
<sequence length="125" mass="13537">MPYLGGVLTIVSPGILPIRPFVFARAGQPFLRWCGAPETFEQLSAMLDDARQKVYASVRDSYALGTTAMAVIIVRRATHSPIGTLSVAGPTMRLSDDRMNEILPWLKSSARELEAASSSSPIFAP</sequence>
<dbReference type="PANTHER" id="PTHR30136:SF35">
    <property type="entry name" value="HTH-TYPE TRANSCRIPTIONAL REGULATOR RV1719"/>
    <property type="match status" value="1"/>
</dbReference>
<dbReference type="InterPro" id="IPR014757">
    <property type="entry name" value="Tscrpt_reg_IclR_C"/>
</dbReference>
<dbReference type="PANTHER" id="PTHR30136">
    <property type="entry name" value="HELIX-TURN-HELIX TRANSCRIPTIONAL REGULATOR, ICLR FAMILY"/>
    <property type="match status" value="1"/>
</dbReference>
<dbReference type="InterPro" id="IPR050707">
    <property type="entry name" value="HTH_MetabolicPath_Reg"/>
</dbReference>